<dbReference type="STRING" id="869213.GCA_000517085_03874"/>
<keyword evidence="3" id="KW-1185">Reference proteome</keyword>
<evidence type="ECO:0000256" key="1">
    <source>
        <dbReference type="SAM" id="SignalP"/>
    </source>
</evidence>
<dbReference type="AlphaFoldDB" id="W7YMG5"/>
<dbReference type="Proteomes" id="UP000019402">
    <property type="component" value="Unassembled WGS sequence"/>
</dbReference>
<protein>
    <submittedName>
        <fullName evidence="2">Uncharacterized protein</fullName>
    </submittedName>
</protein>
<evidence type="ECO:0000313" key="2">
    <source>
        <dbReference type="EMBL" id="GAF05861.1"/>
    </source>
</evidence>
<proteinExistence type="predicted"/>
<accession>W7YMG5</accession>
<comment type="caution">
    <text evidence="2">The sequence shown here is derived from an EMBL/GenBank/DDBJ whole genome shotgun (WGS) entry which is preliminary data.</text>
</comment>
<feature type="signal peptide" evidence="1">
    <location>
        <begin position="1"/>
        <end position="19"/>
    </location>
</feature>
<dbReference type="RefSeq" id="WP_044262942.1">
    <property type="nucleotide sequence ID" value="NZ_BAMD01000140.1"/>
</dbReference>
<dbReference type="EMBL" id="BAMD01000140">
    <property type="protein sequence ID" value="GAF05861.1"/>
    <property type="molecule type" value="Genomic_DNA"/>
</dbReference>
<keyword evidence="1" id="KW-0732">Signal</keyword>
<name>W7YMG5_9BACT</name>
<gene>
    <name evidence="2" type="ORF">JCM21142_114617</name>
</gene>
<feature type="chain" id="PRO_5004906827" evidence="1">
    <location>
        <begin position="20"/>
        <end position="203"/>
    </location>
</feature>
<organism evidence="2 3">
    <name type="scientific">Saccharicrinis fermentans DSM 9555 = JCM 21142</name>
    <dbReference type="NCBI Taxonomy" id="869213"/>
    <lineage>
        <taxon>Bacteria</taxon>
        <taxon>Pseudomonadati</taxon>
        <taxon>Bacteroidota</taxon>
        <taxon>Bacteroidia</taxon>
        <taxon>Marinilabiliales</taxon>
        <taxon>Marinilabiliaceae</taxon>
        <taxon>Saccharicrinis</taxon>
    </lineage>
</organism>
<evidence type="ECO:0000313" key="3">
    <source>
        <dbReference type="Proteomes" id="UP000019402"/>
    </source>
</evidence>
<sequence length="203" mass="23959">MRRLLLIYIVVSICLVCSAQQTNSFDAFLQKIPKLYCPVDTRQYDSLFIKDFYSDGNLSLSFNYEEIKKKTVYMSYSFNIEELNRPYDFDKDNMALICPLGYIDGENYKIILFLNDEYRDEDYVAITAVFYNNEGEFLFGDEESSKLECRKAHYSEWGYYQYYNIIESPTKLIQYGSGDDGKDKIVTTIYNEGFHNEEIELDE</sequence>
<reference evidence="2 3" key="1">
    <citation type="journal article" date="2014" name="Genome Announc.">
        <title>Draft Genome Sequence of Cytophaga fermentans JCM 21142T, a Facultative Anaerobe Isolated from Marine Mud.</title>
        <authorList>
            <person name="Starns D."/>
            <person name="Oshima K."/>
            <person name="Suda W."/>
            <person name="Iino T."/>
            <person name="Yuki M."/>
            <person name="Inoue J."/>
            <person name="Kitamura K."/>
            <person name="Iida T."/>
            <person name="Darby A."/>
            <person name="Hattori M."/>
            <person name="Ohkuma M."/>
        </authorList>
    </citation>
    <scope>NUCLEOTIDE SEQUENCE [LARGE SCALE GENOMIC DNA]</scope>
    <source>
        <strain evidence="2 3">JCM 21142</strain>
    </source>
</reference>